<reference evidence="2 3" key="1">
    <citation type="submission" date="2016-09" db="EMBL/GenBank/DDBJ databases">
        <title>Extensive genetic diversity and differential bi-allelic expression allows diatom success in the polar Southern Ocean.</title>
        <authorList>
            <consortium name="DOE Joint Genome Institute"/>
            <person name="Mock T."/>
            <person name="Otillar R.P."/>
            <person name="Strauss J."/>
            <person name="Dupont C."/>
            <person name="Frickenhaus S."/>
            <person name="Maumus F."/>
            <person name="Mcmullan M."/>
            <person name="Sanges R."/>
            <person name="Schmutz J."/>
            <person name="Toseland A."/>
            <person name="Valas R."/>
            <person name="Veluchamy A."/>
            <person name="Ward B.J."/>
            <person name="Allen A."/>
            <person name="Barry K."/>
            <person name="Falciatore A."/>
            <person name="Ferrante M."/>
            <person name="Fortunato A.E."/>
            <person name="Gloeckner G."/>
            <person name="Gruber A."/>
            <person name="Hipkin R."/>
            <person name="Janech M."/>
            <person name="Kroth P."/>
            <person name="Leese F."/>
            <person name="Lindquist E."/>
            <person name="Lyon B.R."/>
            <person name="Martin J."/>
            <person name="Mayer C."/>
            <person name="Parker M."/>
            <person name="Quesneville H."/>
            <person name="Raymond J."/>
            <person name="Uhlig C."/>
            <person name="Valentin K.U."/>
            <person name="Worden A.Z."/>
            <person name="Armbrust E.V."/>
            <person name="Bowler C."/>
            <person name="Green B."/>
            <person name="Moulton V."/>
            <person name="Van Oosterhout C."/>
            <person name="Grigoriev I."/>
        </authorList>
    </citation>
    <scope>NUCLEOTIDE SEQUENCE [LARGE SCALE GENOMIC DNA]</scope>
    <source>
        <strain evidence="2 3">CCMP1102</strain>
    </source>
</reference>
<feature type="region of interest" description="Disordered" evidence="1">
    <location>
        <begin position="59"/>
        <end position="95"/>
    </location>
</feature>
<accession>A0A1E7ETI3</accession>
<gene>
    <name evidence="2" type="ORF">FRACYDRAFT_248822</name>
</gene>
<evidence type="ECO:0000256" key="1">
    <source>
        <dbReference type="SAM" id="MobiDB-lite"/>
    </source>
</evidence>
<dbReference type="Proteomes" id="UP000095751">
    <property type="component" value="Unassembled WGS sequence"/>
</dbReference>
<dbReference type="AlphaFoldDB" id="A0A1E7ETI3"/>
<keyword evidence="3" id="KW-1185">Reference proteome</keyword>
<name>A0A1E7ETI3_9STRA</name>
<dbReference type="InParanoid" id="A0A1E7ETI3"/>
<proteinExistence type="predicted"/>
<evidence type="ECO:0000313" key="2">
    <source>
        <dbReference type="EMBL" id="OEU09338.1"/>
    </source>
</evidence>
<protein>
    <submittedName>
        <fullName evidence="2">Uncharacterized protein</fullName>
    </submittedName>
</protein>
<organism evidence="2 3">
    <name type="scientific">Fragilariopsis cylindrus CCMP1102</name>
    <dbReference type="NCBI Taxonomy" id="635003"/>
    <lineage>
        <taxon>Eukaryota</taxon>
        <taxon>Sar</taxon>
        <taxon>Stramenopiles</taxon>
        <taxon>Ochrophyta</taxon>
        <taxon>Bacillariophyta</taxon>
        <taxon>Bacillariophyceae</taxon>
        <taxon>Bacillariophycidae</taxon>
        <taxon>Bacillariales</taxon>
        <taxon>Bacillariaceae</taxon>
        <taxon>Fragilariopsis</taxon>
    </lineage>
</organism>
<evidence type="ECO:0000313" key="3">
    <source>
        <dbReference type="Proteomes" id="UP000095751"/>
    </source>
</evidence>
<dbReference type="EMBL" id="KV784376">
    <property type="protein sequence ID" value="OEU09338.1"/>
    <property type="molecule type" value="Genomic_DNA"/>
</dbReference>
<sequence length="155" mass="16933">MDTTMVNISHNIPVFHVFVTFMSKSTVLTMRGSREIQEVLPDSLKKADGSLLSLANIGDEDDPKLVNKALPPSKGKEYHPSNCLPTNERQQPSPAPMDFAQVSKIMTDAVFKGINLSSESKISGFSNNVTLVYFMSIICVDNPVKIGVGAFSNQQ</sequence>
<dbReference type="KEGG" id="fcy:FRACYDRAFT_248822"/>
<feature type="compositionally biased region" description="Polar residues" evidence="1">
    <location>
        <begin position="83"/>
        <end position="92"/>
    </location>
</feature>